<feature type="transmembrane region" description="Helical" evidence="1">
    <location>
        <begin position="389"/>
        <end position="412"/>
    </location>
</feature>
<feature type="transmembrane region" description="Helical" evidence="1">
    <location>
        <begin position="311"/>
        <end position="329"/>
    </location>
</feature>
<evidence type="ECO:0000259" key="2">
    <source>
        <dbReference type="Pfam" id="PF01757"/>
    </source>
</evidence>
<proteinExistence type="predicted"/>
<dbReference type="Pfam" id="PF01757">
    <property type="entry name" value="Acyl_transf_3"/>
    <property type="match status" value="1"/>
</dbReference>
<feature type="transmembrane region" description="Helical" evidence="1">
    <location>
        <begin position="105"/>
        <end position="128"/>
    </location>
</feature>
<name>A0AAD7XNP3_9STRA</name>
<dbReference type="Proteomes" id="UP001230188">
    <property type="component" value="Unassembled WGS sequence"/>
</dbReference>
<dbReference type="InterPro" id="IPR002656">
    <property type="entry name" value="Acyl_transf_3_dom"/>
</dbReference>
<feature type="domain" description="Acyltransferase 3" evidence="2">
    <location>
        <begin position="28"/>
        <end position="369"/>
    </location>
</feature>
<keyword evidence="1" id="KW-0812">Transmembrane</keyword>
<keyword evidence="4" id="KW-1185">Reference proteome</keyword>
<organism evidence="3 4">
    <name type="scientific">Chrysophaeum taylorii</name>
    <dbReference type="NCBI Taxonomy" id="2483200"/>
    <lineage>
        <taxon>Eukaryota</taxon>
        <taxon>Sar</taxon>
        <taxon>Stramenopiles</taxon>
        <taxon>Ochrophyta</taxon>
        <taxon>Pelagophyceae</taxon>
        <taxon>Pelagomonadales</taxon>
        <taxon>Pelagomonadaceae</taxon>
        <taxon>Chrysophaeum</taxon>
    </lineage>
</organism>
<feature type="transmembrane region" description="Helical" evidence="1">
    <location>
        <begin position="178"/>
        <end position="198"/>
    </location>
</feature>
<reference evidence="3" key="1">
    <citation type="submission" date="2023-01" db="EMBL/GenBank/DDBJ databases">
        <title>Metagenome sequencing of chrysophaentin producing Chrysophaeum taylorii.</title>
        <authorList>
            <person name="Davison J."/>
            <person name="Bewley C."/>
        </authorList>
    </citation>
    <scope>NUCLEOTIDE SEQUENCE</scope>
    <source>
        <strain evidence="3">NIES-1699</strain>
    </source>
</reference>
<dbReference type="EMBL" id="JAQMWT010000130">
    <property type="protein sequence ID" value="KAJ8609814.1"/>
    <property type="molecule type" value="Genomic_DNA"/>
</dbReference>
<keyword evidence="1" id="KW-1133">Transmembrane helix</keyword>
<comment type="caution">
    <text evidence="3">The sequence shown here is derived from an EMBL/GenBank/DDBJ whole genome shotgun (WGS) entry which is preliminary data.</text>
</comment>
<evidence type="ECO:0000313" key="3">
    <source>
        <dbReference type="EMBL" id="KAJ8609814.1"/>
    </source>
</evidence>
<evidence type="ECO:0000313" key="4">
    <source>
        <dbReference type="Proteomes" id="UP001230188"/>
    </source>
</evidence>
<evidence type="ECO:0000256" key="1">
    <source>
        <dbReference type="SAM" id="Phobius"/>
    </source>
</evidence>
<gene>
    <name evidence="3" type="ORF">CTAYLR_007187</name>
</gene>
<keyword evidence="1" id="KW-0472">Membrane</keyword>
<dbReference type="GO" id="GO:0016747">
    <property type="term" value="F:acyltransferase activity, transferring groups other than amino-acyl groups"/>
    <property type="evidence" value="ECO:0007669"/>
    <property type="project" value="InterPro"/>
</dbReference>
<dbReference type="AlphaFoldDB" id="A0AAD7XNP3"/>
<protein>
    <recommendedName>
        <fullName evidence="2">Acyltransferase 3 domain-containing protein</fullName>
    </recommendedName>
</protein>
<sequence>MSAATTTTTTTSTTPTKAPRFDGLVFSRYVASCWIVAYHFYGQLNVGDPQPQTAGVKLSDGDERLVLRVFSWGTMWTQYFFFLSGFVLAVARLKSAKPDELKPTWLFLAERLTTTYPLYFLSLVIMVFNRLPDLYYATRADWINLGLHVGLLQAWWPQMVCASSVEQKLFSREFDTGLFHWNVPAWFMSALAFYWILFKPLYRVLRKIPDNLLWVVFCGLWMTSWTAALDMKIRNLPPSRVHHDFYRYNPLMSLHIFAAGMVFARLYAKAPSFLASPAYFFFVTLACSTSVRELTGMKNRHEPYETGLFYFLHNGGLMPVHALIVSGLCTKDPLSAFFARLATIGNISYAQYILQAVVFRLVGISYHIARTTNPRYFASRPYGTPSFQLVLPGTLFFLSFAAHYGFSVPVAAHLRKKLVVAPPPPSSKYGATDLAAAAAASSKV</sequence>
<feature type="transmembrane region" description="Helical" evidence="1">
    <location>
        <begin position="76"/>
        <end position="93"/>
    </location>
</feature>
<feature type="transmembrane region" description="Helical" evidence="1">
    <location>
        <begin position="210"/>
        <end position="228"/>
    </location>
</feature>
<feature type="transmembrane region" description="Helical" evidence="1">
    <location>
        <begin position="273"/>
        <end position="291"/>
    </location>
</feature>
<accession>A0AAD7XNP3</accession>
<feature type="transmembrane region" description="Helical" evidence="1">
    <location>
        <begin position="248"/>
        <end position="266"/>
    </location>
</feature>